<evidence type="ECO:0000256" key="7">
    <source>
        <dbReference type="ARBA" id="ARBA00023180"/>
    </source>
</evidence>
<dbReference type="PANTHER" id="PTHR42643:SF38">
    <property type="entry name" value="IONOTROPIC RECEPTOR 100A"/>
    <property type="match status" value="1"/>
</dbReference>
<evidence type="ECO:0000313" key="10">
    <source>
        <dbReference type="Proteomes" id="UP001152759"/>
    </source>
</evidence>
<evidence type="ECO:0000256" key="3">
    <source>
        <dbReference type="ARBA" id="ARBA00022692"/>
    </source>
</evidence>
<evidence type="ECO:0000313" key="9">
    <source>
        <dbReference type="EMBL" id="CAH0394252.1"/>
    </source>
</evidence>
<keyword evidence="2" id="KW-1003">Cell membrane</keyword>
<dbReference type="Proteomes" id="UP001152759">
    <property type="component" value="Chromosome 8"/>
</dbReference>
<keyword evidence="6" id="KW-0675">Receptor</keyword>
<feature type="transmembrane region" description="Helical" evidence="8">
    <location>
        <begin position="534"/>
        <end position="556"/>
    </location>
</feature>
<evidence type="ECO:0000256" key="5">
    <source>
        <dbReference type="ARBA" id="ARBA00023136"/>
    </source>
</evidence>
<dbReference type="GO" id="GO:0005886">
    <property type="term" value="C:plasma membrane"/>
    <property type="evidence" value="ECO:0007669"/>
    <property type="project" value="UniProtKB-SubCell"/>
</dbReference>
<keyword evidence="5 8" id="KW-0472">Membrane</keyword>
<keyword evidence="7" id="KW-0325">Glycoprotein</keyword>
<sequence>MFISSAELDGSEDLSDLNFNMTRGLYTSPIWNSNNYLIFMLSKPGRGTYNSDTFLFPQDRFYGPFSRSKTSPKNFDALNFCLKFIWRFFRGLKTIICDERGCSRYDPFVENIIEYNGEGNKTYFDFSITDMNGKSVSLISNGYRDYDEGDDRFEFSILSGILHELELSLNFTFVYVLLVIDDEEGQKFNVHLHEPRRLASLEEIDLSRFDFSIGVEMESICIITPLSELMPQCLVPFKVFTTPVWILILFTAVVFVLKQYVFLKAQSGLFLGLYSEEELTSYSTASSVYIIYSYFICGSPPRLLLGKLFTGKVFFWVFIFSAFIISNVFLGGMTTLLANSVQYPEIDTLKDLEDSDLVIQVPWIESAAIYFAELGLSEKLMAKLSGNVHLSISEASRDMNFSMMLQFYLGGNVTWVPLEEFAKNLHVVLESDAFLVEIPHSLRSQTRVVVTRWPLQEKIEYHVVDECLKTFPFIFTFLKNSYLFSAFNKKTAQFLETGHHLPYSGKKDPVDVMDFPPPEDDEDPRPYSLNDLQLPFLCLVAGLFLSLVVFCAEMVIEDFENALLFRKLRHLKNYWLSIKFITR</sequence>
<evidence type="ECO:0000256" key="2">
    <source>
        <dbReference type="ARBA" id="ARBA00022475"/>
    </source>
</evidence>
<reference evidence="9" key="1">
    <citation type="submission" date="2021-12" db="EMBL/GenBank/DDBJ databases">
        <authorList>
            <person name="King R."/>
        </authorList>
    </citation>
    <scope>NUCLEOTIDE SEQUENCE</scope>
</reference>
<evidence type="ECO:0000256" key="8">
    <source>
        <dbReference type="SAM" id="Phobius"/>
    </source>
</evidence>
<dbReference type="AlphaFoldDB" id="A0A9P0AJ97"/>
<organism evidence="9 10">
    <name type="scientific">Bemisia tabaci</name>
    <name type="common">Sweetpotato whitefly</name>
    <name type="synonym">Aleurodes tabaci</name>
    <dbReference type="NCBI Taxonomy" id="7038"/>
    <lineage>
        <taxon>Eukaryota</taxon>
        <taxon>Metazoa</taxon>
        <taxon>Ecdysozoa</taxon>
        <taxon>Arthropoda</taxon>
        <taxon>Hexapoda</taxon>
        <taxon>Insecta</taxon>
        <taxon>Pterygota</taxon>
        <taxon>Neoptera</taxon>
        <taxon>Paraneoptera</taxon>
        <taxon>Hemiptera</taxon>
        <taxon>Sternorrhyncha</taxon>
        <taxon>Aleyrodoidea</taxon>
        <taxon>Aleyrodidae</taxon>
        <taxon>Aleyrodinae</taxon>
        <taxon>Bemisia</taxon>
    </lineage>
</organism>
<dbReference type="InterPro" id="IPR052192">
    <property type="entry name" value="Insect_Ionotropic_Sensory_Rcpt"/>
</dbReference>
<evidence type="ECO:0000256" key="4">
    <source>
        <dbReference type="ARBA" id="ARBA00022989"/>
    </source>
</evidence>
<keyword evidence="3 8" id="KW-0812">Transmembrane</keyword>
<evidence type="ECO:0000256" key="1">
    <source>
        <dbReference type="ARBA" id="ARBA00004651"/>
    </source>
</evidence>
<dbReference type="EMBL" id="OU963869">
    <property type="protein sequence ID" value="CAH0394252.1"/>
    <property type="molecule type" value="Genomic_DNA"/>
</dbReference>
<feature type="transmembrane region" description="Helical" evidence="8">
    <location>
        <begin position="244"/>
        <end position="262"/>
    </location>
</feature>
<gene>
    <name evidence="9" type="ORF">BEMITA_LOCUS12575</name>
</gene>
<proteinExistence type="predicted"/>
<keyword evidence="4 8" id="KW-1133">Transmembrane helix</keyword>
<keyword evidence="10" id="KW-1185">Reference proteome</keyword>
<evidence type="ECO:0008006" key="11">
    <source>
        <dbReference type="Google" id="ProtNLM"/>
    </source>
</evidence>
<comment type="subcellular location">
    <subcellularLocation>
        <location evidence="1">Cell membrane</location>
        <topology evidence="1">Multi-pass membrane protein</topology>
    </subcellularLocation>
</comment>
<dbReference type="PANTHER" id="PTHR42643">
    <property type="entry name" value="IONOTROPIC RECEPTOR 20A-RELATED"/>
    <property type="match status" value="1"/>
</dbReference>
<feature type="transmembrane region" description="Helical" evidence="8">
    <location>
        <begin position="282"/>
        <end position="301"/>
    </location>
</feature>
<evidence type="ECO:0000256" key="6">
    <source>
        <dbReference type="ARBA" id="ARBA00023170"/>
    </source>
</evidence>
<feature type="transmembrane region" description="Helical" evidence="8">
    <location>
        <begin position="313"/>
        <end position="337"/>
    </location>
</feature>
<name>A0A9P0AJ97_BEMTA</name>
<protein>
    <recommendedName>
        <fullName evidence="11">Ionotropic receptor</fullName>
    </recommendedName>
</protein>
<accession>A0A9P0AJ97</accession>